<keyword evidence="8" id="KW-1133">Transmembrane helix</keyword>
<dbReference type="PROSITE" id="PS52015">
    <property type="entry name" value="TONB_CTD"/>
    <property type="match status" value="1"/>
</dbReference>
<dbReference type="GO" id="GO:0098797">
    <property type="term" value="C:plasma membrane protein complex"/>
    <property type="evidence" value="ECO:0007669"/>
    <property type="project" value="TreeGrafter"/>
</dbReference>
<dbReference type="InterPro" id="IPR051045">
    <property type="entry name" value="TonB-dependent_transducer"/>
</dbReference>
<accession>A0AAE3GYB0</accession>
<proteinExistence type="inferred from homology"/>
<dbReference type="RefSeq" id="WP_255035260.1">
    <property type="nucleotide sequence ID" value="NZ_RJUF01000001.1"/>
</dbReference>
<evidence type="ECO:0000256" key="1">
    <source>
        <dbReference type="ARBA" id="ARBA00004383"/>
    </source>
</evidence>
<dbReference type="GO" id="GO:0015031">
    <property type="term" value="P:protein transport"/>
    <property type="evidence" value="ECO:0007669"/>
    <property type="project" value="UniProtKB-KW"/>
</dbReference>
<keyword evidence="9" id="KW-0472">Membrane</keyword>
<evidence type="ECO:0000256" key="4">
    <source>
        <dbReference type="ARBA" id="ARBA00022475"/>
    </source>
</evidence>
<evidence type="ECO:0000256" key="5">
    <source>
        <dbReference type="ARBA" id="ARBA00022519"/>
    </source>
</evidence>
<dbReference type="AlphaFoldDB" id="A0AAE3GYB0"/>
<evidence type="ECO:0000256" key="6">
    <source>
        <dbReference type="ARBA" id="ARBA00022692"/>
    </source>
</evidence>
<dbReference type="GO" id="GO:0055085">
    <property type="term" value="P:transmembrane transport"/>
    <property type="evidence" value="ECO:0007669"/>
    <property type="project" value="InterPro"/>
</dbReference>
<dbReference type="EMBL" id="RJUF01000001">
    <property type="protein sequence ID" value="MCP9761524.1"/>
    <property type="molecule type" value="Genomic_DNA"/>
</dbReference>
<dbReference type="Gene3D" id="3.30.1150.10">
    <property type="match status" value="1"/>
</dbReference>
<keyword evidence="4" id="KW-1003">Cell membrane</keyword>
<dbReference type="InterPro" id="IPR037682">
    <property type="entry name" value="TonB_C"/>
</dbReference>
<comment type="similarity">
    <text evidence="2">Belongs to the TonB family.</text>
</comment>
<dbReference type="PANTHER" id="PTHR33446:SF2">
    <property type="entry name" value="PROTEIN TONB"/>
    <property type="match status" value="1"/>
</dbReference>
<sequence length="161" mass="17799">MRISQAFSSLGSLFVISVFGFSLFSCGGESSYSLTKKETAKKEDFSDKDTYSAESEADVMAWVKEKPAYVGGKKEMYNFIKNNLVVPEEAKKAKVSGMVFVRFIVEKDGKITNPKIIKGLGHGCEEAAKNVILSMPNWKPGMHEGKAVRVYHSLPIAFSKD</sequence>
<gene>
    <name evidence="11" type="ORF">EGI31_01065</name>
</gene>
<evidence type="ECO:0000313" key="11">
    <source>
        <dbReference type="EMBL" id="MCP9761524.1"/>
    </source>
</evidence>
<comment type="subcellular location">
    <subcellularLocation>
        <location evidence="1">Cell inner membrane</location>
        <topology evidence="1">Single-pass membrane protein</topology>
        <orientation evidence="1">Periplasmic side</orientation>
    </subcellularLocation>
</comment>
<dbReference type="PROSITE" id="PS51257">
    <property type="entry name" value="PROKAR_LIPOPROTEIN"/>
    <property type="match status" value="1"/>
</dbReference>
<comment type="caution">
    <text evidence="11">The sequence shown here is derived from an EMBL/GenBank/DDBJ whole genome shotgun (WGS) entry which is preliminary data.</text>
</comment>
<dbReference type="PANTHER" id="PTHR33446">
    <property type="entry name" value="PROTEIN TONB-RELATED"/>
    <property type="match status" value="1"/>
</dbReference>
<organism evidence="11 12">
    <name type="scientific">Lacihabitans soyangensis</name>
    <dbReference type="NCBI Taxonomy" id="869394"/>
    <lineage>
        <taxon>Bacteria</taxon>
        <taxon>Pseudomonadati</taxon>
        <taxon>Bacteroidota</taxon>
        <taxon>Cytophagia</taxon>
        <taxon>Cytophagales</taxon>
        <taxon>Leadbetterellaceae</taxon>
        <taxon>Lacihabitans</taxon>
    </lineage>
</organism>
<evidence type="ECO:0000256" key="9">
    <source>
        <dbReference type="ARBA" id="ARBA00023136"/>
    </source>
</evidence>
<dbReference type="SUPFAM" id="SSF74653">
    <property type="entry name" value="TolA/TonB C-terminal domain"/>
    <property type="match status" value="1"/>
</dbReference>
<evidence type="ECO:0000313" key="12">
    <source>
        <dbReference type="Proteomes" id="UP001204144"/>
    </source>
</evidence>
<reference evidence="11 12" key="1">
    <citation type="submission" date="2018-11" db="EMBL/GenBank/DDBJ databases">
        <title>Novel bacteria species description.</title>
        <authorList>
            <person name="Han J.-H."/>
        </authorList>
    </citation>
    <scope>NUCLEOTIDE SEQUENCE [LARGE SCALE GENOMIC DNA]</scope>
    <source>
        <strain evidence="11 12">KCTC23259</strain>
    </source>
</reference>
<evidence type="ECO:0000256" key="2">
    <source>
        <dbReference type="ARBA" id="ARBA00006555"/>
    </source>
</evidence>
<evidence type="ECO:0000256" key="8">
    <source>
        <dbReference type="ARBA" id="ARBA00022989"/>
    </source>
</evidence>
<evidence type="ECO:0000256" key="3">
    <source>
        <dbReference type="ARBA" id="ARBA00022448"/>
    </source>
</evidence>
<keyword evidence="12" id="KW-1185">Reference proteome</keyword>
<evidence type="ECO:0000256" key="7">
    <source>
        <dbReference type="ARBA" id="ARBA00022927"/>
    </source>
</evidence>
<name>A0AAE3GYB0_9BACT</name>
<dbReference type="InterPro" id="IPR006260">
    <property type="entry name" value="TonB/TolA_C"/>
</dbReference>
<dbReference type="GO" id="GO:0031992">
    <property type="term" value="F:energy transducer activity"/>
    <property type="evidence" value="ECO:0007669"/>
    <property type="project" value="TreeGrafter"/>
</dbReference>
<dbReference type="NCBIfam" id="TIGR01352">
    <property type="entry name" value="tonB_Cterm"/>
    <property type="match status" value="1"/>
</dbReference>
<keyword evidence="3" id="KW-0813">Transport</keyword>
<feature type="domain" description="TonB C-terminal" evidence="10">
    <location>
        <begin position="71"/>
        <end position="161"/>
    </location>
</feature>
<evidence type="ECO:0000259" key="10">
    <source>
        <dbReference type="PROSITE" id="PS52015"/>
    </source>
</evidence>
<protein>
    <submittedName>
        <fullName evidence="11">Energy transducer TonB</fullName>
    </submittedName>
</protein>
<keyword evidence="7" id="KW-0653">Protein transport</keyword>
<dbReference type="Proteomes" id="UP001204144">
    <property type="component" value="Unassembled WGS sequence"/>
</dbReference>
<keyword evidence="5" id="KW-0997">Cell inner membrane</keyword>
<dbReference type="Pfam" id="PF03544">
    <property type="entry name" value="TonB_C"/>
    <property type="match status" value="1"/>
</dbReference>
<keyword evidence="6" id="KW-0812">Transmembrane</keyword>